<reference evidence="2 3" key="1">
    <citation type="submission" date="2017-09" db="EMBL/GenBank/DDBJ databases">
        <authorList>
            <person name="Pope W.H."/>
            <person name="Garlena R.A."/>
            <person name="Russell D.A."/>
            <person name="Jacobs-Sera D."/>
            <person name="Hatfull G.F."/>
        </authorList>
    </citation>
    <scope>NUCLEOTIDE SEQUENCE [LARGE SCALE GENOMIC DNA]</scope>
</reference>
<gene>
    <name evidence="2" type="ORF">SEA_KABLUNA_85</name>
</gene>
<accession>A0A2D1GCL4</accession>
<protein>
    <submittedName>
        <fullName evidence="2">Uncharacterized protein</fullName>
    </submittedName>
</protein>
<feature type="compositionally biased region" description="Basic and acidic residues" evidence="1">
    <location>
        <begin position="100"/>
        <end position="111"/>
    </location>
</feature>
<name>A0A2D1GCL4_9CAUD</name>
<organism evidence="2 3">
    <name type="scientific">Gordonia phage Kabluna</name>
    <dbReference type="NCBI Taxonomy" id="2041511"/>
    <lineage>
        <taxon>Viruses</taxon>
        <taxon>Duplodnaviria</taxon>
        <taxon>Heunggongvirae</taxon>
        <taxon>Uroviricota</taxon>
        <taxon>Caudoviricetes</taxon>
        <taxon>Zierdtviridae</taxon>
        <taxon>Emilbogenvirinae</taxon>
        <taxon>Kablunavirus</taxon>
        <taxon>Kablunavirus kabluna</taxon>
    </lineage>
</organism>
<feature type="region of interest" description="Disordered" evidence="1">
    <location>
        <begin position="96"/>
        <end position="115"/>
    </location>
</feature>
<evidence type="ECO:0000313" key="3">
    <source>
        <dbReference type="Proteomes" id="UP000229692"/>
    </source>
</evidence>
<sequence>MLISTENGVTSTITTRTRYAYGSTTATGTPRTCEVIVRSGYGDDAIPADLDAVRAGDLAPQAWNVAPTDTREHTVTRFITASAAQREVTSLRRAGFNAQRDARSTPADYKRRNGPGAYYTGPDVVRLVARTNRVFVAWRRQGITWWDDVTVIDHGAYYTHRNGVREIGHVGDYLDAVRWEGALSGDTVPTVTAGRSGDPIAVRLHGRDLANVAQCEGCGRFWDDAHTSSVTPAPSGRCPFEYDHGQPIARWY</sequence>
<keyword evidence="3" id="KW-1185">Reference proteome</keyword>
<evidence type="ECO:0000313" key="2">
    <source>
        <dbReference type="EMBL" id="ATN89605.1"/>
    </source>
</evidence>
<dbReference type="EMBL" id="MF919510">
    <property type="protein sequence ID" value="ATN89605.1"/>
    <property type="molecule type" value="Genomic_DNA"/>
</dbReference>
<dbReference type="Proteomes" id="UP000229692">
    <property type="component" value="Segment"/>
</dbReference>
<proteinExistence type="predicted"/>
<evidence type="ECO:0000256" key="1">
    <source>
        <dbReference type="SAM" id="MobiDB-lite"/>
    </source>
</evidence>